<dbReference type="CDD" id="cd05233">
    <property type="entry name" value="SDR_c"/>
    <property type="match status" value="1"/>
</dbReference>
<evidence type="ECO:0000256" key="1">
    <source>
        <dbReference type="ARBA" id="ARBA00006484"/>
    </source>
</evidence>
<gene>
    <name evidence="3" type="ORF">EDD36DRAFT_465803</name>
</gene>
<dbReference type="Pfam" id="PF13561">
    <property type="entry name" value="adh_short_C2"/>
    <property type="match status" value="1"/>
</dbReference>
<keyword evidence="2" id="KW-0560">Oxidoreductase</keyword>
<organism evidence="3 4">
    <name type="scientific">Exophiala viscosa</name>
    <dbReference type="NCBI Taxonomy" id="2486360"/>
    <lineage>
        <taxon>Eukaryota</taxon>
        <taxon>Fungi</taxon>
        <taxon>Dikarya</taxon>
        <taxon>Ascomycota</taxon>
        <taxon>Pezizomycotina</taxon>
        <taxon>Eurotiomycetes</taxon>
        <taxon>Chaetothyriomycetidae</taxon>
        <taxon>Chaetothyriales</taxon>
        <taxon>Herpotrichiellaceae</taxon>
        <taxon>Exophiala</taxon>
    </lineage>
</organism>
<accession>A0AAN6DSC6</accession>
<comment type="similarity">
    <text evidence="1">Belongs to the short-chain dehydrogenases/reductases (SDR) family.</text>
</comment>
<proteinExistence type="inferred from homology"/>
<reference evidence="3" key="1">
    <citation type="journal article" date="2022" name="bioRxiv">
        <title>Deciphering the potential niche of two novel black yeast fungi from a biological soil crust based on their genomes, phenotypes, and melanin regulation.</title>
        <authorList>
            <consortium name="DOE Joint Genome Institute"/>
            <person name="Carr E.C."/>
            <person name="Barton Q."/>
            <person name="Grambo S."/>
            <person name="Sullivan M."/>
            <person name="Renfro C.M."/>
            <person name="Kuo A."/>
            <person name="Pangilinan J."/>
            <person name="Lipzen A."/>
            <person name="Keymanesh K."/>
            <person name="Savage E."/>
            <person name="Barry K."/>
            <person name="Grigoriev I.V."/>
            <person name="Riekhof W.R."/>
            <person name="Harris S.S."/>
        </authorList>
    </citation>
    <scope>NUCLEOTIDE SEQUENCE</scope>
    <source>
        <strain evidence="3">JF 03-4F</strain>
    </source>
</reference>
<comment type="caution">
    <text evidence="3">The sequence shown here is derived from an EMBL/GenBank/DDBJ whole genome shotgun (WGS) entry which is preliminary data.</text>
</comment>
<dbReference type="Proteomes" id="UP001203852">
    <property type="component" value="Unassembled WGS sequence"/>
</dbReference>
<evidence type="ECO:0000256" key="2">
    <source>
        <dbReference type="ARBA" id="ARBA00023002"/>
    </source>
</evidence>
<sequence>MSVSSSIALVFGAGPNVGAGVVKAFSAKGYRIATVSRTATADANDKRLHIQADLEDPESVSTVFETVRKQLGHPSVVVYNGAAASFVNKEDPLELSLKDAVRDMNVNTFSALIAAKEAVKSFGALPEDAPRTFIFTGNITNSQPIPALMSQGMGKSATAHLIQTAASVYADRGYRFYYADERKADGGAVYRAIDGEAHGKFYVELSEKDQCPWLATFVKDTGYVDFSQGSKM</sequence>
<name>A0AAN6DSC6_9EURO</name>
<protein>
    <submittedName>
        <fullName evidence="3">Short-chain dehydrogenase</fullName>
    </submittedName>
</protein>
<evidence type="ECO:0000313" key="3">
    <source>
        <dbReference type="EMBL" id="KAI1611955.1"/>
    </source>
</evidence>
<dbReference type="InterPro" id="IPR036291">
    <property type="entry name" value="NAD(P)-bd_dom_sf"/>
</dbReference>
<evidence type="ECO:0000313" key="4">
    <source>
        <dbReference type="Proteomes" id="UP001203852"/>
    </source>
</evidence>
<dbReference type="GO" id="GO:0016491">
    <property type="term" value="F:oxidoreductase activity"/>
    <property type="evidence" value="ECO:0007669"/>
    <property type="project" value="UniProtKB-KW"/>
</dbReference>
<dbReference type="PANTHER" id="PTHR43669">
    <property type="entry name" value="5-KETO-D-GLUCONATE 5-REDUCTASE"/>
    <property type="match status" value="1"/>
</dbReference>
<keyword evidence="4" id="KW-1185">Reference proteome</keyword>
<dbReference type="InterPro" id="IPR002347">
    <property type="entry name" value="SDR_fam"/>
</dbReference>
<dbReference type="Gene3D" id="3.40.50.720">
    <property type="entry name" value="NAD(P)-binding Rossmann-like Domain"/>
    <property type="match status" value="1"/>
</dbReference>
<dbReference type="AlphaFoldDB" id="A0AAN6DSC6"/>
<dbReference type="SUPFAM" id="SSF51735">
    <property type="entry name" value="NAD(P)-binding Rossmann-fold domains"/>
    <property type="match status" value="1"/>
</dbReference>
<dbReference type="EMBL" id="MU404355">
    <property type="protein sequence ID" value="KAI1611955.1"/>
    <property type="molecule type" value="Genomic_DNA"/>
</dbReference>
<dbReference type="PANTHER" id="PTHR43669:SF4">
    <property type="entry name" value="SHORT-CHAIN DEHYDROGENASE"/>
    <property type="match status" value="1"/>
</dbReference>